<dbReference type="Gene3D" id="3.30.450.20">
    <property type="entry name" value="PAS domain"/>
    <property type="match status" value="1"/>
</dbReference>
<dbReference type="SMART" id="SM00331">
    <property type="entry name" value="PP2C_SIG"/>
    <property type="match status" value="1"/>
</dbReference>
<comment type="caution">
    <text evidence="4">Lacks conserved residue(s) required for the propagation of feature annotation.</text>
</comment>
<name>A0A6J4RKR8_9ACTN</name>
<dbReference type="PANTHER" id="PTHR43156:SF2">
    <property type="entry name" value="STAGE II SPORULATION PROTEIN E"/>
    <property type="match status" value="1"/>
</dbReference>
<dbReference type="InterPro" id="IPR001932">
    <property type="entry name" value="PPM-type_phosphatase-like_dom"/>
</dbReference>
<accession>A0A6J4RKR8</accession>
<feature type="domain" description="Response regulatory" evidence="5">
    <location>
        <begin position="2"/>
        <end position="117"/>
    </location>
</feature>
<dbReference type="SMART" id="SM00065">
    <property type="entry name" value="GAF"/>
    <property type="match status" value="1"/>
</dbReference>
<dbReference type="GO" id="GO:0016791">
    <property type="term" value="F:phosphatase activity"/>
    <property type="evidence" value="ECO:0007669"/>
    <property type="project" value="TreeGrafter"/>
</dbReference>
<dbReference type="InterPro" id="IPR000014">
    <property type="entry name" value="PAS"/>
</dbReference>
<dbReference type="InterPro" id="IPR003018">
    <property type="entry name" value="GAF"/>
</dbReference>
<dbReference type="SUPFAM" id="SSF55785">
    <property type="entry name" value="PYP-like sensor domain (PAS domain)"/>
    <property type="match status" value="1"/>
</dbReference>
<evidence type="ECO:0000259" key="6">
    <source>
        <dbReference type="PROSITE" id="PS50112"/>
    </source>
</evidence>
<dbReference type="InterPro" id="IPR000700">
    <property type="entry name" value="PAS-assoc_C"/>
</dbReference>
<dbReference type="CDD" id="cd00130">
    <property type="entry name" value="PAS"/>
    <property type="match status" value="1"/>
</dbReference>
<keyword evidence="2" id="KW-0418">Kinase</keyword>
<dbReference type="SUPFAM" id="SSF52172">
    <property type="entry name" value="CheY-like"/>
    <property type="match status" value="1"/>
</dbReference>
<evidence type="ECO:0000256" key="3">
    <source>
        <dbReference type="ARBA" id="ARBA00022801"/>
    </source>
</evidence>
<dbReference type="EMBL" id="CADCVO010000127">
    <property type="protein sequence ID" value="CAA9476389.1"/>
    <property type="molecule type" value="Genomic_DNA"/>
</dbReference>
<gene>
    <name evidence="8" type="ORF">AVDCRST_MAG13-857</name>
</gene>
<dbReference type="NCBIfam" id="TIGR00229">
    <property type="entry name" value="sensory_box"/>
    <property type="match status" value="1"/>
</dbReference>
<organism evidence="8">
    <name type="scientific">uncultured Solirubrobacteraceae bacterium</name>
    <dbReference type="NCBI Taxonomy" id="1162706"/>
    <lineage>
        <taxon>Bacteria</taxon>
        <taxon>Bacillati</taxon>
        <taxon>Actinomycetota</taxon>
        <taxon>Thermoleophilia</taxon>
        <taxon>Solirubrobacterales</taxon>
        <taxon>Solirubrobacteraceae</taxon>
        <taxon>environmental samples</taxon>
    </lineage>
</organism>
<protein>
    <submittedName>
        <fullName evidence="8">Serine phosphatase RsbU, regulator of sigma subunit</fullName>
    </submittedName>
</protein>
<keyword evidence="3" id="KW-0378">Hydrolase</keyword>
<dbReference type="Pfam" id="PF07228">
    <property type="entry name" value="SpoIIE"/>
    <property type="match status" value="1"/>
</dbReference>
<evidence type="ECO:0000256" key="4">
    <source>
        <dbReference type="PROSITE-ProRule" id="PRU00169"/>
    </source>
</evidence>
<sequence>MRAVLADLDAPRRTALRHELERHGHAVAEVADAGAVLREAAGGAALVVLGRRVGADDALDLCRALREQREDPEPVIVVVGGEEEAADVDEVLRAGASDVWILSGAETRGVGVRLALARFYARLQAEHLRVGGELSLMRQALDLTGTGFVLTDPRLDDNPIVYANASFVEMTGYGREEVLGRNCRFLQGPDTDQAEIARLRRAVADEEPVTIEVVNHRRDGTPFVNEVHVSPVRDGAGRVVRFVGVQIDVTAYRAQERRFMLEQQAREKAEAAERRSSFLAAASPTLDATLDLRATLDSLTRLSVPHLADLSLVQTVDGIRVRRVAASAADPSLERLLREADVVHDIDPHGPDPLARTLRQRRAEVVQEGSGPVAGPAVHAVLARRLGDAPRQWMLVPLLARGRSIGVLALCSTDPSRSFGLEELALAEDLARRASLALDNARLYEQQVEIARVLQQSFLPDSLPDVPGLELVSRFRPADAAVEIGGDFYDVVPQPGGATALAVGDVTGKGAGAAALTGLCRHTLRTAWHYEQRPERVLHALNRVLVAERRERGRYATAAACVLTPTGDGIALEAACAGHPAPRILREDGRVDVVGARGTILGWREDLEIHPVSGHLAPGDTLVLFTDGVSSGNESGPLTAAQFDAELAACAGLGPGTVATRLQAAALRAQSGRPADDVVIVAARAARP</sequence>
<feature type="domain" description="PAC" evidence="7">
    <location>
        <begin position="207"/>
        <end position="261"/>
    </location>
</feature>
<dbReference type="GO" id="GO:0016301">
    <property type="term" value="F:kinase activity"/>
    <property type="evidence" value="ECO:0007669"/>
    <property type="project" value="UniProtKB-KW"/>
</dbReference>
<dbReference type="InterPro" id="IPR035965">
    <property type="entry name" value="PAS-like_dom_sf"/>
</dbReference>
<dbReference type="PROSITE" id="PS50110">
    <property type="entry name" value="RESPONSE_REGULATORY"/>
    <property type="match status" value="1"/>
</dbReference>
<dbReference type="SMART" id="SM00086">
    <property type="entry name" value="PAC"/>
    <property type="match status" value="1"/>
</dbReference>
<dbReference type="Gene3D" id="3.30.450.40">
    <property type="match status" value="1"/>
</dbReference>
<dbReference type="Pfam" id="PF13426">
    <property type="entry name" value="PAS_9"/>
    <property type="match status" value="1"/>
</dbReference>
<evidence type="ECO:0000259" key="7">
    <source>
        <dbReference type="PROSITE" id="PS50113"/>
    </source>
</evidence>
<keyword evidence="1" id="KW-0808">Transferase</keyword>
<dbReference type="GO" id="GO:0000160">
    <property type="term" value="P:phosphorelay signal transduction system"/>
    <property type="evidence" value="ECO:0007669"/>
    <property type="project" value="InterPro"/>
</dbReference>
<dbReference type="AlphaFoldDB" id="A0A6J4RKR8"/>
<dbReference type="PANTHER" id="PTHR43156">
    <property type="entry name" value="STAGE II SPORULATION PROTEIN E-RELATED"/>
    <property type="match status" value="1"/>
</dbReference>
<dbReference type="Gene3D" id="3.40.50.2300">
    <property type="match status" value="1"/>
</dbReference>
<dbReference type="SUPFAM" id="SSF81606">
    <property type="entry name" value="PP2C-like"/>
    <property type="match status" value="1"/>
</dbReference>
<dbReference type="SUPFAM" id="SSF55781">
    <property type="entry name" value="GAF domain-like"/>
    <property type="match status" value="1"/>
</dbReference>
<evidence type="ECO:0000256" key="1">
    <source>
        <dbReference type="ARBA" id="ARBA00022679"/>
    </source>
</evidence>
<evidence type="ECO:0000256" key="2">
    <source>
        <dbReference type="ARBA" id="ARBA00022777"/>
    </source>
</evidence>
<reference evidence="8" key="1">
    <citation type="submission" date="2020-02" db="EMBL/GenBank/DDBJ databases">
        <authorList>
            <person name="Meier V. D."/>
        </authorList>
    </citation>
    <scope>NUCLEOTIDE SEQUENCE</scope>
    <source>
        <strain evidence="8">AVDCRST_MAG13</strain>
    </source>
</reference>
<dbReference type="CDD" id="cd00156">
    <property type="entry name" value="REC"/>
    <property type="match status" value="1"/>
</dbReference>
<dbReference type="SMART" id="SM00091">
    <property type="entry name" value="PAS"/>
    <property type="match status" value="1"/>
</dbReference>
<dbReference type="Pfam" id="PF13492">
    <property type="entry name" value="GAF_3"/>
    <property type="match status" value="1"/>
</dbReference>
<evidence type="ECO:0000259" key="5">
    <source>
        <dbReference type="PROSITE" id="PS50110"/>
    </source>
</evidence>
<dbReference type="InterPro" id="IPR001789">
    <property type="entry name" value="Sig_transdc_resp-reg_receiver"/>
</dbReference>
<feature type="domain" description="PAS" evidence="6">
    <location>
        <begin position="133"/>
        <end position="206"/>
    </location>
</feature>
<dbReference type="InterPro" id="IPR036457">
    <property type="entry name" value="PPM-type-like_dom_sf"/>
</dbReference>
<evidence type="ECO:0000313" key="8">
    <source>
        <dbReference type="EMBL" id="CAA9476389.1"/>
    </source>
</evidence>
<dbReference type="InterPro" id="IPR029016">
    <property type="entry name" value="GAF-like_dom_sf"/>
</dbReference>
<proteinExistence type="predicted"/>
<dbReference type="PROSITE" id="PS50112">
    <property type="entry name" value="PAS"/>
    <property type="match status" value="1"/>
</dbReference>
<dbReference type="Gene3D" id="3.60.40.10">
    <property type="entry name" value="PPM-type phosphatase domain"/>
    <property type="match status" value="1"/>
</dbReference>
<dbReference type="PROSITE" id="PS50113">
    <property type="entry name" value="PAC"/>
    <property type="match status" value="1"/>
</dbReference>
<dbReference type="InterPro" id="IPR001610">
    <property type="entry name" value="PAC"/>
</dbReference>
<feature type="non-terminal residue" evidence="8">
    <location>
        <position position="688"/>
    </location>
</feature>
<dbReference type="InterPro" id="IPR052016">
    <property type="entry name" value="Bact_Sigma-Reg"/>
</dbReference>
<dbReference type="InterPro" id="IPR011006">
    <property type="entry name" value="CheY-like_superfamily"/>
</dbReference>